<sequence length="47" mass="5452">MDLNTVRVLKGRFIYLSWGLNRHTESGYSSNKSEMFHSYSPLGLVLF</sequence>
<accession>A0A1U9XDE5</accession>
<evidence type="ECO:0000313" key="1">
    <source>
        <dbReference type="EMBL" id="AQZ19344.1"/>
    </source>
</evidence>
<protein>
    <submittedName>
        <fullName evidence="1">Uncharacterized protein</fullName>
    </submittedName>
</protein>
<reference evidence="1" key="1">
    <citation type="submission" date="2017-01" db="EMBL/GenBank/DDBJ databases">
        <authorList>
            <person name="Li X.-P."/>
            <person name="Sun J."/>
        </authorList>
    </citation>
    <scope>NUCLEOTIDE SEQUENCE</scope>
    <source>
        <strain evidence="1">FS13Z2S</strain>
        <plasmid evidence="1">pFS13Z2S</plasmid>
    </source>
</reference>
<geneLocation type="plasmid" evidence="1">
    <name>pFS13Z2S</name>
</geneLocation>
<keyword evidence="1" id="KW-0614">Plasmid</keyword>
<name>A0A1U9XDE5_ECOLX</name>
<dbReference type="AlphaFoldDB" id="A0A1U9XDE5"/>
<dbReference type="EMBL" id="KY421937">
    <property type="protein sequence ID" value="AQZ19344.1"/>
    <property type="molecule type" value="Genomic_DNA"/>
</dbReference>
<organism evidence="1">
    <name type="scientific">Escherichia coli</name>
    <dbReference type="NCBI Taxonomy" id="562"/>
    <lineage>
        <taxon>Bacteria</taxon>
        <taxon>Pseudomonadati</taxon>
        <taxon>Pseudomonadota</taxon>
        <taxon>Gammaproteobacteria</taxon>
        <taxon>Enterobacterales</taxon>
        <taxon>Enterobacteriaceae</taxon>
        <taxon>Escherichia</taxon>
    </lineage>
</organism>
<proteinExistence type="predicted"/>